<comment type="subunit">
    <text evidence="6">Binds to RNA polymerase II.</text>
</comment>
<evidence type="ECO:0000313" key="7">
    <source>
        <dbReference type="EMBL" id="AFP65327.1"/>
    </source>
</evidence>
<sequence>MHSFYPVKVMKNTREILFRDTDRPIVLFFIGMAGCGKTTLIHRISLDLSFLKKIHYIINIDPASTATPYSPNIDIRDTVDFRKIMKDYMLGPNGAILASLNLFSLRFEQVQKMIEKKNSELNYILIDTPGQIEIFTWSASGSIISEAFSRKFSVILFYIVDTARTIHPLTFVSNVLYSCSILYKTRLPILFLFNKIDITSIDFLREWLVDHDAFDTALNKENFFASSFARSLALTLDNFHQKISYMGVSALTGIGSGNILNFLKRIKIEFSLFFQTILENNVYGYLVNLNTKKIKKTNTFSKNSKNIKLSLKKKKNFEKIVTEEKDLFDFLNIIEYLALLQIENDKIYSLNIK</sequence>
<dbReference type="EMBL" id="CP003680">
    <property type="protein sequence ID" value="AFP65327.1"/>
    <property type="molecule type" value="Genomic_DNA"/>
</dbReference>
<keyword evidence="4 6" id="KW-0378">Hydrolase</keyword>
<accession>J7G1F5</accession>
<dbReference type="InterPro" id="IPR004130">
    <property type="entry name" value="Gpn"/>
</dbReference>
<dbReference type="Pfam" id="PF03029">
    <property type="entry name" value="ATP_bind_1"/>
    <property type="match status" value="1"/>
</dbReference>
<dbReference type="GO" id="GO:0005634">
    <property type="term" value="C:nucleus"/>
    <property type="evidence" value="ECO:0007669"/>
    <property type="project" value="UniProtKB-SubCell"/>
</dbReference>
<dbReference type="GO" id="GO:0003924">
    <property type="term" value="F:GTPase activity"/>
    <property type="evidence" value="ECO:0007669"/>
    <property type="project" value="InterPro"/>
</dbReference>
<keyword evidence="5 6" id="KW-0342">GTP-binding</keyword>
<geneLocation type="nucleomorph" evidence="7"/>
<proteinExistence type="inferred from homology"/>
<name>J7G1F5_9CRYP</name>
<evidence type="ECO:0000256" key="4">
    <source>
        <dbReference type="ARBA" id="ARBA00022801"/>
    </source>
</evidence>
<dbReference type="GO" id="GO:0005525">
    <property type="term" value="F:GTP binding"/>
    <property type="evidence" value="ECO:0007669"/>
    <property type="project" value="UniProtKB-KW"/>
</dbReference>
<keyword evidence="6" id="KW-0963">Cytoplasm</keyword>
<dbReference type="InterPro" id="IPR027417">
    <property type="entry name" value="P-loop_NTPase"/>
</dbReference>
<dbReference type="CDD" id="cd17870">
    <property type="entry name" value="GPN1"/>
    <property type="match status" value="1"/>
</dbReference>
<evidence type="ECO:0000256" key="3">
    <source>
        <dbReference type="ARBA" id="ARBA00022741"/>
    </source>
</evidence>
<evidence type="ECO:0000256" key="6">
    <source>
        <dbReference type="RuleBase" id="RU365059"/>
    </source>
</evidence>
<keyword evidence="3 6" id="KW-0547">Nucleotide-binding</keyword>
<gene>
    <name evidence="7" type="primary">ATP</name>
    <name evidence="7" type="synonym">GTPbp</name>
    <name evidence="7" type="ORF">CMESO_136</name>
</gene>
<organism evidence="7 8">
    <name type="scientific">Chroomonas mesostigmatica CCMP1168</name>
    <dbReference type="NCBI Taxonomy" id="1195612"/>
    <lineage>
        <taxon>Eukaryota</taxon>
        <taxon>Cryptophyceae</taxon>
        <taxon>Pyrenomonadales</taxon>
        <taxon>Chroomonadaceae</taxon>
        <taxon>Chroomonas</taxon>
    </lineage>
</organism>
<dbReference type="PANTHER" id="PTHR21231:SF8">
    <property type="entry name" value="GPN-LOOP GTPASE 1"/>
    <property type="match status" value="1"/>
</dbReference>
<dbReference type="PANTHER" id="PTHR21231">
    <property type="entry name" value="XPA-BINDING PROTEIN 1-RELATED"/>
    <property type="match status" value="1"/>
</dbReference>
<reference evidence="7 8" key="1">
    <citation type="journal article" date="2012" name="Genome Biol. Evol.">
        <title>Nucleomorph genome sequence of the cryptophyte alga Chroomonas mesostigmatica CCMP1168 reveals lineage-specific gene loss and genome complexity.</title>
        <authorList>
            <person name="Moore C.E."/>
            <person name="Curtis B."/>
            <person name="Mills T."/>
            <person name="Tanifuji G."/>
            <person name="Archibald J.M."/>
        </authorList>
    </citation>
    <scope>NUCLEOTIDE SEQUENCE [LARGE SCALE GENOMIC DNA]</scope>
    <source>
        <strain evidence="7 8">CCMP1168</strain>
    </source>
</reference>
<evidence type="ECO:0000256" key="5">
    <source>
        <dbReference type="ARBA" id="ARBA00023134"/>
    </source>
</evidence>
<evidence type="ECO:0000313" key="8">
    <source>
        <dbReference type="Proteomes" id="UP000243348"/>
    </source>
</evidence>
<evidence type="ECO:0000256" key="2">
    <source>
        <dbReference type="ARBA" id="ARBA00005290"/>
    </source>
</evidence>
<comment type="function">
    <text evidence="6">Small GTPase required for proper nuclear import of RNA polymerase II (RNAPII). May act at an RNAP assembly step prior to nuclear import.</text>
</comment>
<dbReference type="EC" id="3.6.5.-" evidence="6"/>
<dbReference type="Gene3D" id="3.40.50.300">
    <property type="entry name" value="P-loop containing nucleotide triphosphate hydrolases"/>
    <property type="match status" value="1"/>
</dbReference>
<comment type="similarity">
    <text evidence="2 6">Belongs to the GPN-loop GTPase family.</text>
</comment>
<keyword evidence="7" id="KW-0542">Nucleomorph</keyword>
<dbReference type="Proteomes" id="UP000243348">
    <property type="component" value="Nucleomorph 1"/>
</dbReference>
<dbReference type="AlphaFoldDB" id="J7G1F5"/>
<dbReference type="SUPFAM" id="SSF52540">
    <property type="entry name" value="P-loop containing nucleoside triphosphate hydrolases"/>
    <property type="match status" value="1"/>
</dbReference>
<dbReference type="InterPro" id="IPR030230">
    <property type="entry name" value="Gpn1/Npa3/XAB1"/>
</dbReference>
<evidence type="ECO:0000256" key="1">
    <source>
        <dbReference type="ARBA" id="ARBA00004229"/>
    </source>
</evidence>
<comment type="subcellular location">
    <subcellularLocation>
        <location evidence="6">Cytoplasm</location>
    </subcellularLocation>
    <subcellularLocation>
        <location evidence="6">Nucleus</location>
    </subcellularLocation>
    <subcellularLocation>
        <location evidence="1">Plastid</location>
        <location evidence="1">Chloroplast</location>
    </subcellularLocation>
</comment>
<protein>
    <recommendedName>
        <fullName evidence="6">GPN-loop GTPase</fullName>
        <ecNumber evidence="6">3.6.5.-</ecNumber>
    </recommendedName>
</protein>
<dbReference type="GO" id="GO:0009507">
    <property type="term" value="C:chloroplast"/>
    <property type="evidence" value="ECO:0007669"/>
    <property type="project" value="UniProtKB-SubCell"/>
</dbReference>